<name>A0A1B6G0F9_9HEMI</name>
<evidence type="ECO:0000313" key="2">
    <source>
        <dbReference type="EMBL" id="JAS55928.1"/>
    </source>
</evidence>
<dbReference type="InterPro" id="IPR019412">
    <property type="entry name" value="IML2/TPR_39"/>
</dbReference>
<feature type="compositionally biased region" description="Low complexity" evidence="1">
    <location>
        <begin position="200"/>
        <end position="214"/>
    </location>
</feature>
<dbReference type="Gene3D" id="1.25.40.10">
    <property type="entry name" value="Tetratricopeptide repeat domain"/>
    <property type="match status" value="1"/>
</dbReference>
<proteinExistence type="predicted"/>
<dbReference type="EMBL" id="GECZ01013841">
    <property type="protein sequence ID" value="JAS55928.1"/>
    <property type="molecule type" value="Transcribed_RNA"/>
</dbReference>
<dbReference type="AlphaFoldDB" id="A0A1B6G0F9"/>
<sequence length="623" mass="69921">MLDEEEFHDARSEEEEWVLARRGITLVLNNQYDEAQKLFTDRKDSIQLAAGHCFIVFMNALMSFEDEMLTEAQTTLRNVERRCAQDIGWLKSMRNKVFGSIKEKSGEACRLEQQVILADTQVCLALLTFLQQDMSGCVRGGWLLRKAWRVYQHTYNQILTLYRQTFGSELTVPGSDFASWRVVTRGPGIVESPSTDWSAPTSPHTTPHSPSTPSGYLNGYKSSFASLLNTFSPAPQSELEPEEISRLMSAVSFGYGVFQLCVSLLPPSLLKLIQLLGFGGDRAAGLEALTFSRRGCDMRAPLATLALLWYHTIVRPFFALDGSNIQAGIDTASQLIRESQPEFTNSALFLFFTGRIHRLKSEVPAALEAYLSAVEKSPQREVQLLCLHEVSWCYLIQLDWAKAYKSFMTLKIKSRWSKIFYTYLAAVCAGANEKLSEAARLSREISESLQNSGQAGAPSALTQLEDFICRRAALLSSPTSPPDPSYCRLLAYEMLFLWNALPSTQYNCIITRDCESSIGQEPMVGLRSLILGTVQGCLGLHTEAKASLRAALSARQNIPDSARDSHVTAFALYELARLLIQETYEYKEEARYLLERAQRDFKGYDFESRLNVRIHAALRSLGQ</sequence>
<dbReference type="PANTHER" id="PTHR31859:SF1">
    <property type="entry name" value="TETRATRICOPEPTIDE REPEAT PROTEIN 39C"/>
    <property type="match status" value="1"/>
</dbReference>
<dbReference type="InterPro" id="IPR011990">
    <property type="entry name" value="TPR-like_helical_dom_sf"/>
</dbReference>
<gene>
    <name evidence="2" type="ORF">g.18105</name>
</gene>
<reference evidence="2" key="1">
    <citation type="submission" date="2015-11" db="EMBL/GenBank/DDBJ databases">
        <title>De novo transcriptome assembly of four potential Pierce s Disease insect vectors from Arizona vineyards.</title>
        <authorList>
            <person name="Tassone E.E."/>
        </authorList>
    </citation>
    <scope>NUCLEOTIDE SEQUENCE</scope>
</reference>
<dbReference type="SUPFAM" id="SSF48452">
    <property type="entry name" value="TPR-like"/>
    <property type="match status" value="1"/>
</dbReference>
<feature type="region of interest" description="Disordered" evidence="1">
    <location>
        <begin position="191"/>
        <end position="214"/>
    </location>
</feature>
<dbReference type="GO" id="GO:0060271">
    <property type="term" value="P:cilium assembly"/>
    <property type="evidence" value="ECO:0007669"/>
    <property type="project" value="TreeGrafter"/>
</dbReference>
<dbReference type="PANTHER" id="PTHR31859">
    <property type="entry name" value="TETRATRICOPEPTIDE REPEAT PROTEIN 39 FAMILY MEMBER"/>
    <property type="match status" value="1"/>
</dbReference>
<protein>
    <recommendedName>
        <fullName evidence="3">Tetratricopeptide repeat protein 39C</fullName>
    </recommendedName>
</protein>
<organism evidence="2">
    <name type="scientific">Cuerna arida</name>
    <dbReference type="NCBI Taxonomy" id="1464854"/>
    <lineage>
        <taxon>Eukaryota</taxon>
        <taxon>Metazoa</taxon>
        <taxon>Ecdysozoa</taxon>
        <taxon>Arthropoda</taxon>
        <taxon>Hexapoda</taxon>
        <taxon>Insecta</taxon>
        <taxon>Pterygota</taxon>
        <taxon>Neoptera</taxon>
        <taxon>Paraneoptera</taxon>
        <taxon>Hemiptera</taxon>
        <taxon>Auchenorrhyncha</taxon>
        <taxon>Membracoidea</taxon>
        <taxon>Cicadellidae</taxon>
        <taxon>Cicadellinae</taxon>
        <taxon>Proconiini</taxon>
        <taxon>Cuerna</taxon>
    </lineage>
</organism>
<dbReference type="Pfam" id="PF10300">
    <property type="entry name" value="Iml2-TPR_39"/>
    <property type="match status" value="1"/>
</dbReference>
<evidence type="ECO:0000256" key="1">
    <source>
        <dbReference type="SAM" id="MobiDB-lite"/>
    </source>
</evidence>
<accession>A0A1B6G0F9</accession>
<evidence type="ECO:0008006" key="3">
    <source>
        <dbReference type="Google" id="ProtNLM"/>
    </source>
</evidence>